<gene>
    <name evidence="2" type="ORF">AX760_25580</name>
</gene>
<dbReference type="Gene3D" id="3.90.180.10">
    <property type="entry name" value="Medium-chain alcohol dehydrogenases, catalytic domain"/>
    <property type="match status" value="1"/>
</dbReference>
<keyword evidence="3" id="KW-1185">Reference proteome</keyword>
<name>A0A657LWL7_9HYPH</name>
<dbReference type="Gene3D" id="3.40.50.720">
    <property type="entry name" value="NAD(P)-binding Rossmann-like Domain"/>
    <property type="match status" value="1"/>
</dbReference>
<sequence>MGEGVKRFAVGEAVFGITDGMRMGAHAEQLVVRADGLVFPRPDTLSVPEAASFFFGGLTAADFLLDQCELQPGDRLLVVGGTGAVGSAAIQIAHHLGAHVTALSGPNNLNLAHSLGADVVLNYQTDPVMGPFDVILDVPGILPNPISHLAKGGRLGLVTADLASMLGAALRPMRVGARKLVAGVIKETPQALGRLIALHDIGAYRPHIGAEFPLSEIVQAHAQADSGHKRGNLVILMNPQQCP</sequence>
<dbReference type="InterPro" id="IPR020843">
    <property type="entry name" value="ER"/>
</dbReference>
<dbReference type="PANTHER" id="PTHR44013">
    <property type="entry name" value="ZINC-TYPE ALCOHOL DEHYDROGENASE-LIKE PROTEIN C16A3.02C"/>
    <property type="match status" value="1"/>
</dbReference>
<proteinExistence type="predicted"/>
<comment type="caution">
    <text evidence="2">The sequence shown here is derived from an EMBL/GenBank/DDBJ whole genome shotgun (WGS) entry which is preliminary data.</text>
</comment>
<dbReference type="AlphaFoldDB" id="A0A657LWL7"/>
<accession>A0A657LWL7</accession>
<dbReference type="InterPro" id="IPR052733">
    <property type="entry name" value="Chloroplast_QOR"/>
</dbReference>
<dbReference type="SMART" id="SM00829">
    <property type="entry name" value="PKS_ER"/>
    <property type="match status" value="1"/>
</dbReference>
<protein>
    <recommendedName>
        <fullName evidence="1">Enoyl reductase (ER) domain-containing protein</fullName>
    </recommendedName>
</protein>
<organism evidence="2 3">
    <name type="scientific">Pararhizobium antarcticum</name>
    <dbReference type="NCBI Taxonomy" id="1798805"/>
    <lineage>
        <taxon>Bacteria</taxon>
        <taxon>Pseudomonadati</taxon>
        <taxon>Pseudomonadota</taxon>
        <taxon>Alphaproteobacteria</taxon>
        <taxon>Hyphomicrobiales</taxon>
        <taxon>Rhizobiaceae</taxon>
        <taxon>Rhizobium/Agrobacterium group</taxon>
        <taxon>Pararhizobium</taxon>
    </lineage>
</organism>
<dbReference type="Proteomes" id="UP000182661">
    <property type="component" value="Unassembled WGS sequence"/>
</dbReference>
<dbReference type="InterPro" id="IPR011032">
    <property type="entry name" value="GroES-like_sf"/>
</dbReference>
<feature type="domain" description="Enoyl reductase (ER)" evidence="1">
    <location>
        <begin position="1"/>
        <end position="235"/>
    </location>
</feature>
<reference evidence="2 3" key="1">
    <citation type="submission" date="2016-02" db="EMBL/GenBank/DDBJ databases">
        <title>Genome sequencing of a beta-galactosidase producing bacteria Rhizobium sp. 59.</title>
        <authorList>
            <person name="Wang D."/>
            <person name="Kot W."/>
            <person name="Qin Y."/>
            <person name="Hansen L."/>
            <person name="Naqvi K."/>
            <person name="Rensing C."/>
        </authorList>
    </citation>
    <scope>NUCLEOTIDE SEQUENCE [LARGE SCALE GENOMIC DNA]</scope>
    <source>
        <strain evidence="2 3">59</strain>
    </source>
</reference>
<dbReference type="PANTHER" id="PTHR44013:SF1">
    <property type="entry name" value="ZINC-TYPE ALCOHOL DEHYDROGENASE-LIKE PROTEIN C16A3.02C"/>
    <property type="match status" value="1"/>
</dbReference>
<dbReference type="EMBL" id="LSRP01000040">
    <property type="protein sequence ID" value="OJG00156.1"/>
    <property type="molecule type" value="Genomic_DNA"/>
</dbReference>
<dbReference type="CDD" id="cd08267">
    <property type="entry name" value="MDR1"/>
    <property type="match status" value="1"/>
</dbReference>
<dbReference type="SUPFAM" id="SSF50129">
    <property type="entry name" value="GroES-like"/>
    <property type="match status" value="1"/>
</dbReference>
<evidence type="ECO:0000313" key="3">
    <source>
        <dbReference type="Proteomes" id="UP000182661"/>
    </source>
</evidence>
<dbReference type="InterPro" id="IPR036291">
    <property type="entry name" value="NAD(P)-bd_dom_sf"/>
</dbReference>
<dbReference type="Pfam" id="PF13602">
    <property type="entry name" value="ADH_zinc_N_2"/>
    <property type="match status" value="1"/>
</dbReference>
<evidence type="ECO:0000259" key="1">
    <source>
        <dbReference type="SMART" id="SM00829"/>
    </source>
</evidence>
<dbReference type="GO" id="GO:0016491">
    <property type="term" value="F:oxidoreductase activity"/>
    <property type="evidence" value="ECO:0007669"/>
    <property type="project" value="InterPro"/>
</dbReference>
<dbReference type="SUPFAM" id="SSF51735">
    <property type="entry name" value="NAD(P)-binding Rossmann-fold domains"/>
    <property type="match status" value="1"/>
</dbReference>
<evidence type="ECO:0000313" key="2">
    <source>
        <dbReference type="EMBL" id="OJG00156.1"/>
    </source>
</evidence>